<protein>
    <recommendedName>
        <fullName evidence="3">PKD domain-containing protein</fullName>
    </recommendedName>
</protein>
<dbReference type="Gene3D" id="2.60.40.10">
    <property type="entry name" value="Immunoglobulins"/>
    <property type="match status" value="1"/>
</dbReference>
<sequence>GIMINRGAAGDPAVLYWDEANDKFKLVTTTSDGSTTSTITDSAFAKMAGADPSAADDFVTKRYFEANSAGGTLVGTNVTVGTPTDSSFGDGALTALGSASSVTDALDDLNETMENIRNSTYVKSVDFTADVTAGSAGLSVTLTITTVGGGADRYNINWGTGESPTNATTDSTPTHTYSSNTNSPFTILVRAYNSSATQNSSGSYAEKTRTNYITIYTAQPVPNFFMYAASSGGSPITKANNGATVYLENTTTN</sequence>
<dbReference type="AlphaFoldDB" id="A0A383A7B0"/>
<feature type="non-terminal residue" evidence="2">
    <location>
        <position position="1"/>
    </location>
</feature>
<proteinExistence type="predicted"/>
<dbReference type="EMBL" id="UINC01189291">
    <property type="protein sequence ID" value="SVE02918.1"/>
    <property type="molecule type" value="Genomic_DNA"/>
</dbReference>
<feature type="region of interest" description="Disordered" evidence="1">
    <location>
        <begin position="160"/>
        <end position="179"/>
    </location>
</feature>
<evidence type="ECO:0000313" key="2">
    <source>
        <dbReference type="EMBL" id="SVE02918.1"/>
    </source>
</evidence>
<feature type="non-terminal residue" evidence="2">
    <location>
        <position position="253"/>
    </location>
</feature>
<organism evidence="2">
    <name type="scientific">marine metagenome</name>
    <dbReference type="NCBI Taxonomy" id="408172"/>
    <lineage>
        <taxon>unclassified sequences</taxon>
        <taxon>metagenomes</taxon>
        <taxon>ecological metagenomes</taxon>
    </lineage>
</organism>
<evidence type="ECO:0000256" key="1">
    <source>
        <dbReference type="SAM" id="MobiDB-lite"/>
    </source>
</evidence>
<dbReference type="InterPro" id="IPR035986">
    <property type="entry name" value="PKD_dom_sf"/>
</dbReference>
<dbReference type="InterPro" id="IPR013783">
    <property type="entry name" value="Ig-like_fold"/>
</dbReference>
<gene>
    <name evidence="2" type="ORF">METZ01_LOCUS455772</name>
</gene>
<accession>A0A383A7B0</accession>
<evidence type="ECO:0008006" key="3">
    <source>
        <dbReference type="Google" id="ProtNLM"/>
    </source>
</evidence>
<name>A0A383A7B0_9ZZZZ</name>
<reference evidence="2" key="1">
    <citation type="submission" date="2018-05" db="EMBL/GenBank/DDBJ databases">
        <authorList>
            <person name="Lanie J.A."/>
            <person name="Ng W.-L."/>
            <person name="Kazmierczak K.M."/>
            <person name="Andrzejewski T.M."/>
            <person name="Davidsen T.M."/>
            <person name="Wayne K.J."/>
            <person name="Tettelin H."/>
            <person name="Glass J.I."/>
            <person name="Rusch D."/>
            <person name="Podicherti R."/>
            <person name="Tsui H.-C.T."/>
            <person name="Winkler M.E."/>
        </authorList>
    </citation>
    <scope>NUCLEOTIDE SEQUENCE</scope>
</reference>
<dbReference type="SUPFAM" id="SSF49299">
    <property type="entry name" value="PKD domain"/>
    <property type="match status" value="1"/>
</dbReference>